<proteinExistence type="inferred from homology"/>
<dbReference type="InterPro" id="IPR014721">
    <property type="entry name" value="Ribsml_uS5_D2-typ_fold_subgr"/>
</dbReference>
<dbReference type="SUPFAM" id="SSF54211">
    <property type="entry name" value="Ribosomal protein S5 domain 2-like"/>
    <property type="match status" value="1"/>
</dbReference>
<organism evidence="3 4">
    <name type="scientific">Caldalkalibacillus uzonensis</name>
    <dbReference type="NCBI Taxonomy" id="353224"/>
    <lineage>
        <taxon>Bacteria</taxon>
        <taxon>Bacillati</taxon>
        <taxon>Bacillota</taxon>
        <taxon>Bacilli</taxon>
        <taxon>Bacillales</taxon>
        <taxon>Bacillaceae</taxon>
        <taxon>Caldalkalibacillus</taxon>
    </lineage>
</organism>
<dbReference type="Gene3D" id="3.30.230.10">
    <property type="match status" value="1"/>
</dbReference>
<name>A0ABU0CT00_9BACI</name>
<comment type="caution">
    <text evidence="3">The sequence shown here is derived from an EMBL/GenBank/DDBJ whole genome shotgun (WGS) entry which is preliminary data.</text>
</comment>
<reference evidence="3 4" key="1">
    <citation type="submission" date="2023-07" db="EMBL/GenBank/DDBJ databases">
        <title>Genomic Encyclopedia of Type Strains, Phase IV (KMG-IV): sequencing the most valuable type-strain genomes for metagenomic binning, comparative biology and taxonomic classification.</title>
        <authorList>
            <person name="Goeker M."/>
        </authorList>
    </citation>
    <scope>NUCLEOTIDE SEQUENCE [LARGE SCALE GENOMIC DNA]</scope>
    <source>
        <strain evidence="3 4">DSM 17740</strain>
    </source>
</reference>
<dbReference type="Pfam" id="PF13335">
    <property type="entry name" value="Mg_chelatase_C"/>
    <property type="match status" value="1"/>
</dbReference>
<evidence type="ECO:0000313" key="3">
    <source>
        <dbReference type="EMBL" id="MDQ0339252.1"/>
    </source>
</evidence>
<dbReference type="PANTHER" id="PTHR32039">
    <property type="entry name" value="MAGNESIUM-CHELATASE SUBUNIT CHLI"/>
    <property type="match status" value="1"/>
</dbReference>
<dbReference type="SMART" id="SM00382">
    <property type="entry name" value="AAA"/>
    <property type="match status" value="1"/>
</dbReference>
<keyword evidence="4" id="KW-1185">Reference proteome</keyword>
<dbReference type="InterPro" id="IPR000523">
    <property type="entry name" value="Mg_chelatse_chII-like_cat_dom"/>
</dbReference>
<accession>A0ABU0CT00</accession>
<dbReference type="InterPro" id="IPR027417">
    <property type="entry name" value="P-loop_NTPase"/>
</dbReference>
<evidence type="ECO:0000259" key="2">
    <source>
        <dbReference type="SMART" id="SM00382"/>
    </source>
</evidence>
<dbReference type="InterPro" id="IPR025158">
    <property type="entry name" value="Mg_chelat-rel_C"/>
</dbReference>
<dbReference type="InterPro" id="IPR020568">
    <property type="entry name" value="Ribosomal_Su5_D2-typ_SF"/>
</dbReference>
<dbReference type="EMBL" id="JAUSUQ010000006">
    <property type="protein sequence ID" value="MDQ0339252.1"/>
    <property type="molecule type" value="Genomic_DNA"/>
</dbReference>
<dbReference type="InterPro" id="IPR004482">
    <property type="entry name" value="Mg_chelat-rel"/>
</dbReference>
<dbReference type="InterPro" id="IPR045006">
    <property type="entry name" value="CHLI-like"/>
</dbReference>
<gene>
    <name evidence="3" type="ORF">J2S00_002038</name>
</gene>
<dbReference type="Pfam" id="PF01078">
    <property type="entry name" value="Mg_chelatase"/>
    <property type="match status" value="1"/>
</dbReference>
<dbReference type="Proteomes" id="UP001232445">
    <property type="component" value="Unassembled WGS sequence"/>
</dbReference>
<feature type="domain" description="AAA+ ATPase" evidence="2">
    <location>
        <begin position="232"/>
        <end position="417"/>
    </location>
</feature>
<dbReference type="PANTHER" id="PTHR32039:SF7">
    <property type="entry name" value="COMPETENCE PROTEIN COMM"/>
    <property type="match status" value="1"/>
</dbReference>
<dbReference type="SUPFAM" id="SSF52540">
    <property type="entry name" value="P-loop containing nucleoside triphosphate hydrolases"/>
    <property type="match status" value="1"/>
</dbReference>
<comment type="similarity">
    <text evidence="1">Belongs to the Mg-chelatase subunits D/I family. ComM subfamily.</text>
</comment>
<dbReference type="Pfam" id="PF13541">
    <property type="entry name" value="ChlI"/>
    <property type="match status" value="1"/>
</dbReference>
<dbReference type="CDD" id="cd00009">
    <property type="entry name" value="AAA"/>
    <property type="match status" value="1"/>
</dbReference>
<sequence>MYVKLYGAHLSGIEGQIVEVEVDIAPGLPQFDIVGLPGTALKESKERVRSAIRNSGYQFPTKRITVNLAPAHVRKEGSFFDLAVALAILIADGQVELPQKVSKQLSRLLVIGELALDGTTRKSEGIYPLLLSAKQEGFTHIFLPVENAAEAQFIEGVRPVLIKNLKHLLQMLHAPEKWGRPVDKVAQLRVKVGDGPFVSTAEQKVENKHMELFEDIIGQEHVKRACEIAAAGFHHMLMVGPPGSGKTMLARRLISALPPLTEREWVEVAKVHSVAGMWGDDSYMGKHRLFRAPHHTITTTGMLGGGNPVKPGEISLAHHGVLFLDEFLEFKRSVIEALREPLEMRHVTITRHHQRYTFPACFLLVIALNPCPCGYYGYETEKNPCTCTATQIERYRAKLSGPIIDRIDLQVEVPLLSYDEIVGADVPQSDSYSTSNIRCRVEQALAFKQERTNSDKPNGLLTAQEVKAICQLSREAEVFMREVFEYHQLSMRGYHKILKVARTIADLNEHELIVEEDIAEAVGYRLGK</sequence>
<dbReference type="Gene3D" id="3.40.50.300">
    <property type="entry name" value="P-loop containing nucleotide triphosphate hydrolases"/>
    <property type="match status" value="1"/>
</dbReference>
<dbReference type="NCBIfam" id="TIGR00368">
    <property type="entry name" value="YifB family Mg chelatase-like AAA ATPase"/>
    <property type="match status" value="1"/>
</dbReference>
<evidence type="ECO:0000313" key="4">
    <source>
        <dbReference type="Proteomes" id="UP001232445"/>
    </source>
</evidence>
<evidence type="ECO:0000256" key="1">
    <source>
        <dbReference type="ARBA" id="ARBA00006354"/>
    </source>
</evidence>
<dbReference type="InterPro" id="IPR003593">
    <property type="entry name" value="AAA+_ATPase"/>
</dbReference>
<protein>
    <submittedName>
        <fullName evidence="3">Magnesium chelatase family protein</fullName>
    </submittedName>
</protein>
<dbReference type="RefSeq" id="WP_307338944.1">
    <property type="nucleotide sequence ID" value="NZ_JAUSUQ010000006.1"/>
</dbReference>